<comment type="caution">
    <text evidence="1">The sequence shown here is derived from an EMBL/GenBank/DDBJ whole genome shotgun (WGS) entry which is preliminary data.</text>
</comment>
<proteinExistence type="predicted"/>
<keyword evidence="2" id="KW-1185">Reference proteome</keyword>
<sequence>MLCLHELEKLTISTLIKRRASIFVSRLKLNLKNNGQMVRWKNG</sequence>
<dbReference type="EMBL" id="PDCK01000042">
    <property type="protein sequence ID" value="PRQ36638.1"/>
    <property type="molecule type" value="Genomic_DNA"/>
</dbReference>
<dbReference type="AlphaFoldDB" id="A0A2P6QR60"/>
<dbReference type="Proteomes" id="UP000238479">
    <property type="component" value="Chromosome 4"/>
</dbReference>
<protein>
    <submittedName>
        <fullName evidence="1">Uncharacterized protein</fullName>
    </submittedName>
</protein>
<reference evidence="1 2" key="1">
    <citation type="journal article" date="2018" name="Nat. Genet.">
        <title>The Rosa genome provides new insights in the design of modern roses.</title>
        <authorList>
            <person name="Bendahmane M."/>
        </authorList>
    </citation>
    <scope>NUCLEOTIDE SEQUENCE [LARGE SCALE GENOMIC DNA]</scope>
    <source>
        <strain evidence="2">cv. Old Blush</strain>
    </source>
</reference>
<gene>
    <name evidence="1" type="ORF">RchiOBHm_Chr4g0393841</name>
</gene>
<accession>A0A2P6QR60</accession>
<dbReference type="Gramene" id="PRQ36638">
    <property type="protein sequence ID" value="PRQ36638"/>
    <property type="gene ID" value="RchiOBHm_Chr4g0393841"/>
</dbReference>
<organism evidence="1 2">
    <name type="scientific">Rosa chinensis</name>
    <name type="common">China rose</name>
    <dbReference type="NCBI Taxonomy" id="74649"/>
    <lineage>
        <taxon>Eukaryota</taxon>
        <taxon>Viridiplantae</taxon>
        <taxon>Streptophyta</taxon>
        <taxon>Embryophyta</taxon>
        <taxon>Tracheophyta</taxon>
        <taxon>Spermatophyta</taxon>
        <taxon>Magnoliopsida</taxon>
        <taxon>eudicotyledons</taxon>
        <taxon>Gunneridae</taxon>
        <taxon>Pentapetalae</taxon>
        <taxon>rosids</taxon>
        <taxon>fabids</taxon>
        <taxon>Rosales</taxon>
        <taxon>Rosaceae</taxon>
        <taxon>Rosoideae</taxon>
        <taxon>Rosoideae incertae sedis</taxon>
        <taxon>Rosa</taxon>
    </lineage>
</organism>
<name>A0A2P6QR60_ROSCH</name>
<evidence type="ECO:0000313" key="2">
    <source>
        <dbReference type="Proteomes" id="UP000238479"/>
    </source>
</evidence>
<evidence type="ECO:0000313" key="1">
    <source>
        <dbReference type="EMBL" id="PRQ36638.1"/>
    </source>
</evidence>